<dbReference type="GO" id="GO:0004252">
    <property type="term" value="F:serine-type endopeptidase activity"/>
    <property type="evidence" value="ECO:0007669"/>
    <property type="project" value="InterPro"/>
</dbReference>
<evidence type="ECO:0000256" key="4">
    <source>
        <dbReference type="ARBA" id="ARBA00023136"/>
    </source>
</evidence>
<dbReference type="InterPro" id="IPR043504">
    <property type="entry name" value="Peptidase_S1_PA_chymotrypsin"/>
</dbReference>
<dbReference type="Gene3D" id="2.40.10.10">
    <property type="entry name" value="Trypsin-like serine proteases"/>
    <property type="match status" value="2"/>
</dbReference>
<gene>
    <name evidence="6" type="ORF">FM125_09910</name>
</gene>
<dbReference type="InterPro" id="IPR009003">
    <property type="entry name" value="Peptidase_S1_PA"/>
</dbReference>
<dbReference type="GO" id="GO:0006508">
    <property type="term" value="P:proteolysis"/>
    <property type="evidence" value="ECO:0007669"/>
    <property type="project" value="InterPro"/>
</dbReference>
<evidence type="ECO:0000256" key="2">
    <source>
        <dbReference type="ARBA" id="ARBA00022692"/>
    </source>
</evidence>
<keyword evidence="4 5" id="KW-0472">Membrane</keyword>
<feature type="transmembrane region" description="Helical" evidence="5">
    <location>
        <begin position="28"/>
        <end position="49"/>
    </location>
</feature>
<dbReference type="SUPFAM" id="SSF50494">
    <property type="entry name" value="Trypsin-like serine proteases"/>
    <property type="match status" value="1"/>
</dbReference>
<dbReference type="PANTHER" id="PTHR43019:SF23">
    <property type="entry name" value="PROTEASE DO-LIKE 5, CHLOROPLASTIC"/>
    <property type="match status" value="1"/>
</dbReference>
<evidence type="ECO:0000256" key="3">
    <source>
        <dbReference type="ARBA" id="ARBA00022989"/>
    </source>
</evidence>
<dbReference type="GO" id="GO:0016020">
    <property type="term" value="C:membrane"/>
    <property type="evidence" value="ECO:0007669"/>
    <property type="project" value="UniProtKB-SubCell"/>
</dbReference>
<dbReference type="Pfam" id="PF13365">
    <property type="entry name" value="Trypsin_2"/>
    <property type="match status" value="1"/>
</dbReference>
<dbReference type="PANTHER" id="PTHR43019">
    <property type="entry name" value="SERINE ENDOPROTEASE DEGS"/>
    <property type="match status" value="1"/>
</dbReference>
<dbReference type="EMBL" id="FUKP01000066">
    <property type="protein sequence ID" value="SJN34140.1"/>
    <property type="molecule type" value="Genomic_DNA"/>
</dbReference>
<dbReference type="InterPro" id="IPR001940">
    <property type="entry name" value="Peptidase_S1C"/>
</dbReference>
<dbReference type="InterPro" id="IPR047680">
    <property type="entry name" value="MarP-like"/>
</dbReference>
<evidence type="ECO:0000256" key="5">
    <source>
        <dbReference type="SAM" id="Phobius"/>
    </source>
</evidence>
<feature type="transmembrane region" description="Helical" evidence="5">
    <location>
        <begin position="103"/>
        <end position="124"/>
    </location>
</feature>
<dbReference type="AlphaFoldDB" id="A0A1R4JQ06"/>
<protein>
    <submittedName>
        <fullName evidence="6">Periplasmic serine proteinase</fullName>
    </submittedName>
</protein>
<feature type="transmembrane region" description="Helical" evidence="5">
    <location>
        <begin position="6"/>
        <end position="21"/>
    </location>
</feature>
<keyword evidence="3 5" id="KW-1133">Transmembrane helix</keyword>
<dbReference type="NCBIfam" id="NF033740">
    <property type="entry name" value="MarP_fam_protase"/>
    <property type="match status" value="1"/>
</dbReference>
<evidence type="ECO:0000313" key="7">
    <source>
        <dbReference type="Proteomes" id="UP000196230"/>
    </source>
</evidence>
<sequence>MLFGVTWLDVVLVVLLIVALVKGYHRGLWVVLGTMLGTVAGAIGGFYLIPFVARWVSEPTLRVVVLVVATVLLIWAGQHIGVAVGRRVRLHVNLPALRRADRVLGSVAALAVTVLILGLISLSLNSLGMAPVTKEINRSAVLTVTDRVMPDGSQRFLAESRAAIAGLGVIPEIDTPVKEVAAEPEAAPSATLEVPETEDAQVQDSVVRLSGFAEQCAQTQNGTGVVVAKDRILTNAHVVAGVAEPIVETQDRQVFPGRVVHIDPARDLAVVAVDGADLPVARHGADLEDGAAALALGFPAGGPYEATPARVQARGELLISDIYGREDSTVDIYQLNADIEPGNSGGPLVTEDGTVAGLVFARAPGSSTIGYAIAGDEFERLLEDVENLEVPVQTGECIPGG</sequence>
<name>A0A1R4JQ06_9MICC</name>
<dbReference type="PRINTS" id="PR00834">
    <property type="entry name" value="PROTEASES2C"/>
</dbReference>
<organism evidence="6 7">
    <name type="scientific">Micrococcus lylae</name>
    <dbReference type="NCBI Taxonomy" id="1273"/>
    <lineage>
        <taxon>Bacteria</taxon>
        <taxon>Bacillati</taxon>
        <taxon>Actinomycetota</taxon>
        <taxon>Actinomycetes</taxon>
        <taxon>Micrococcales</taxon>
        <taxon>Micrococcaceae</taxon>
        <taxon>Micrococcus</taxon>
    </lineage>
</organism>
<keyword evidence="2 5" id="KW-0812">Transmembrane</keyword>
<reference evidence="6 7" key="1">
    <citation type="submission" date="2017-02" db="EMBL/GenBank/DDBJ databases">
        <authorList>
            <person name="Peterson S.W."/>
        </authorList>
    </citation>
    <scope>NUCLEOTIDE SEQUENCE [LARGE SCALE GENOMIC DNA]</scope>
    <source>
        <strain evidence="6 7">2B3F</strain>
    </source>
</reference>
<dbReference type="InterPro" id="IPR003825">
    <property type="entry name" value="Colicin-V_CvpA"/>
</dbReference>
<feature type="transmembrane region" description="Helical" evidence="5">
    <location>
        <begin position="61"/>
        <end position="82"/>
    </location>
</feature>
<proteinExistence type="predicted"/>
<evidence type="ECO:0000313" key="6">
    <source>
        <dbReference type="EMBL" id="SJN34140.1"/>
    </source>
</evidence>
<evidence type="ECO:0000256" key="1">
    <source>
        <dbReference type="ARBA" id="ARBA00004141"/>
    </source>
</evidence>
<dbReference type="RefSeq" id="WP_087134485.1">
    <property type="nucleotide sequence ID" value="NZ_FUKP01000066.1"/>
</dbReference>
<dbReference type="Proteomes" id="UP000196230">
    <property type="component" value="Unassembled WGS sequence"/>
</dbReference>
<comment type="subcellular location">
    <subcellularLocation>
        <location evidence="1">Membrane</location>
        <topology evidence="1">Multi-pass membrane protein</topology>
    </subcellularLocation>
</comment>
<dbReference type="GO" id="GO:0009403">
    <property type="term" value="P:toxin biosynthetic process"/>
    <property type="evidence" value="ECO:0007669"/>
    <property type="project" value="InterPro"/>
</dbReference>
<accession>A0A1R4JQ06</accession>
<dbReference type="Pfam" id="PF02674">
    <property type="entry name" value="Colicin_V"/>
    <property type="match status" value="1"/>
</dbReference>